<dbReference type="SUPFAM" id="SSF52833">
    <property type="entry name" value="Thioredoxin-like"/>
    <property type="match status" value="1"/>
</dbReference>
<dbReference type="GO" id="GO:1901170">
    <property type="term" value="P:naphthalene catabolic process"/>
    <property type="evidence" value="ECO:0007669"/>
    <property type="project" value="InterPro"/>
</dbReference>
<comment type="catalytic activity">
    <reaction evidence="1">
        <text>2-hydroxychromene-2-carboxylate = (3E)-4-(2-hydroxyphenyl)-2-oxobut-3-enoate</text>
        <dbReference type="Rhea" id="RHEA:27401"/>
        <dbReference type="ChEBI" id="CHEBI:59350"/>
        <dbReference type="ChEBI" id="CHEBI:59353"/>
        <dbReference type="EC" id="5.99.1.4"/>
    </reaction>
</comment>
<feature type="active site" description="Nucleophile" evidence="2">
    <location>
        <position position="13"/>
    </location>
</feature>
<evidence type="ECO:0000313" key="4">
    <source>
        <dbReference type="EMBL" id="ASJ75376.1"/>
    </source>
</evidence>
<dbReference type="EC" id="5.99.1.4" evidence="1"/>
<dbReference type="InterPro" id="IPR051924">
    <property type="entry name" value="GST_Kappa/NadH"/>
</dbReference>
<dbReference type="GO" id="GO:0018845">
    <property type="term" value="F:2-hydroxychromene-2-carboxylate isomerase activity"/>
    <property type="evidence" value="ECO:0007669"/>
    <property type="project" value="UniProtKB-UniRule"/>
</dbReference>
<sequence>MSNCIDFYFDYSSPYGYLACERIEAIAAKSGCTVVWHPILLGAVFKITGQKPLTESPLRGDYAVRDFSRSAREHQLEYQHPAQFPIGAIAASRASLWLRDNSDPQLRAKTADFIHAIYRAYFSAGQDITDATVIAAVAGSLDIDSEALLLAIATQAVKDSLRIEIEQAISAGVFGSPTMIVNNEPFWGHDRLEQMERWISSGGW</sequence>
<dbReference type="OrthoDB" id="5244108at2"/>
<dbReference type="CDD" id="cd03022">
    <property type="entry name" value="DsbA_HCCA_Iso"/>
    <property type="match status" value="1"/>
</dbReference>
<dbReference type="InterPro" id="IPR014440">
    <property type="entry name" value="HCCAis_GSTk"/>
</dbReference>
<dbReference type="GO" id="GO:0006749">
    <property type="term" value="P:glutathione metabolic process"/>
    <property type="evidence" value="ECO:0007669"/>
    <property type="project" value="TreeGrafter"/>
</dbReference>
<comment type="similarity">
    <text evidence="1">Belongs to the GST superfamily. NadH family.</text>
</comment>
<dbReference type="RefSeq" id="WP_088920298.1">
    <property type="nucleotide sequence ID" value="NZ_CP018632.1"/>
</dbReference>
<keyword evidence="5" id="KW-1185">Reference proteome</keyword>
<dbReference type="PIRSF" id="PIRSF006386">
    <property type="entry name" value="HCCAis_GSTk"/>
    <property type="match status" value="1"/>
</dbReference>
<evidence type="ECO:0000256" key="2">
    <source>
        <dbReference type="PIRSR" id="PIRSR006386-1"/>
    </source>
</evidence>
<dbReference type="InterPro" id="IPR036249">
    <property type="entry name" value="Thioredoxin-like_sf"/>
</dbReference>
<accession>A0A2Z2NV76</accession>
<dbReference type="PANTHER" id="PTHR42943">
    <property type="entry name" value="GLUTATHIONE S-TRANSFERASE KAPPA"/>
    <property type="match status" value="1"/>
</dbReference>
<dbReference type="GO" id="GO:0004364">
    <property type="term" value="F:glutathione transferase activity"/>
    <property type="evidence" value="ECO:0007669"/>
    <property type="project" value="TreeGrafter"/>
</dbReference>
<gene>
    <name evidence="4" type="primary">nsaD_1</name>
    <name evidence="4" type="ORF">IMCC3135_26605</name>
</gene>
<reference evidence="4 5" key="1">
    <citation type="submission" date="2016-12" db="EMBL/GenBank/DDBJ databases">
        <authorList>
            <person name="Song W.-J."/>
            <person name="Kurnit D.M."/>
        </authorList>
    </citation>
    <scope>NUCLEOTIDE SEQUENCE [LARGE SCALE GENOMIC DNA]</scope>
    <source>
        <strain evidence="4 5">IMCC3135</strain>
    </source>
</reference>
<dbReference type="Proteomes" id="UP000250079">
    <property type="component" value="Chromosome"/>
</dbReference>
<evidence type="ECO:0000313" key="5">
    <source>
        <dbReference type="Proteomes" id="UP000250079"/>
    </source>
</evidence>
<keyword evidence="1 4" id="KW-0413">Isomerase</keyword>
<dbReference type="InterPro" id="IPR044087">
    <property type="entry name" value="NahD-like"/>
</dbReference>
<protein>
    <recommendedName>
        <fullName evidence="1">2-hydroxychromene-2-carboxylate isomerase</fullName>
        <ecNumber evidence="1">5.99.1.4</ecNumber>
    </recommendedName>
</protein>
<dbReference type="AlphaFoldDB" id="A0A2Z2NV76"/>
<name>A0A2Z2NV76_9GAMM</name>
<proteinExistence type="inferred from homology"/>
<feature type="domain" description="DSBA-like thioredoxin" evidence="3">
    <location>
        <begin position="5"/>
        <end position="197"/>
    </location>
</feature>
<dbReference type="PANTHER" id="PTHR42943:SF2">
    <property type="entry name" value="GLUTATHIONE S-TRANSFERASE KAPPA 1"/>
    <property type="match status" value="1"/>
</dbReference>
<organism evidence="4 5">
    <name type="scientific">Granulosicoccus antarcticus IMCC3135</name>
    <dbReference type="NCBI Taxonomy" id="1192854"/>
    <lineage>
        <taxon>Bacteria</taxon>
        <taxon>Pseudomonadati</taxon>
        <taxon>Pseudomonadota</taxon>
        <taxon>Gammaproteobacteria</taxon>
        <taxon>Chromatiales</taxon>
        <taxon>Granulosicoccaceae</taxon>
        <taxon>Granulosicoccus</taxon>
    </lineage>
</organism>
<dbReference type="KEGG" id="gai:IMCC3135_26605"/>
<dbReference type="Pfam" id="PF01323">
    <property type="entry name" value="DSBA"/>
    <property type="match status" value="1"/>
</dbReference>
<dbReference type="EMBL" id="CP018632">
    <property type="protein sequence ID" value="ASJ75376.1"/>
    <property type="molecule type" value="Genomic_DNA"/>
</dbReference>
<evidence type="ECO:0000256" key="1">
    <source>
        <dbReference type="PIRNR" id="PIRNR006386"/>
    </source>
</evidence>
<evidence type="ECO:0000259" key="3">
    <source>
        <dbReference type="Pfam" id="PF01323"/>
    </source>
</evidence>
<dbReference type="InterPro" id="IPR001853">
    <property type="entry name" value="DSBA-like_thioredoxin_dom"/>
</dbReference>
<dbReference type="Gene3D" id="3.40.30.10">
    <property type="entry name" value="Glutaredoxin"/>
    <property type="match status" value="1"/>
</dbReference>
<dbReference type="GO" id="GO:0004602">
    <property type="term" value="F:glutathione peroxidase activity"/>
    <property type="evidence" value="ECO:0007669"/>
    <property type="project" value="TreeGrafter"/>
</dbReference>